<dbReference type="Gene3D" id="3.30.40.10">
    <property type="entry name" value="Zinc/RING finger domain, C3HC4 (zinc finger)"/>
    <property type="match status" value="2"/>
</dbReference>
<dbReference type="GO" id="GO:0005634">
    <property type="term" value="C:nucleus"/>
    <property type="evidence" value="ECO:0007669"/>
    <property type="project" value="UniProtKB-SubCell"/>
</dbReference>
<keyword evidence="8" id="KW-0539">Nucleus</keyword>
<evidence type="ECO:0000256" key="1">
    <source>
        <dbReference type="ARBA" id="ARBA00004123"/>
    </source>
</evidence>
<dbReference type="Pfam" id="PF00628">
    <property type="entry name" value="PHD"/>
    <property type="match status" value="2"/>
</dbReference>
<protein>
    <recommendedName>
        <fullName evidence="15">PHD finger protein 10</fullName>
    </recommendedName>
</protein>
<dbReference type="PANTHER" id="PTHR45888:SF4">
    <property type="entry name" value="PHD FINGER PROTEIN 10"/>
    <property type="match status" value="1"/>
</dbReference>
<dbReference type="AlphaFoldDB" id="A0A9P6X678"/>
<evidence type="ECO:0000256" key="8">
    <source>
        <dbReference type="ARBA" id="ARBA00023242"/>
    </source>
</evidence>
<dbReference type="PROSITE" id="PS50016">
    <property type="entry name" value="ZF_PHD_2"/>
    <property type="match status" value="3"/>
</dbReference>
<feature type="domain" description="PHD-type" evidence="11">
    <location>
        <begin position="661"/>
        <end position="725"/>
    </location>
</feature>
<evidence type="ECO:0000256" key="6">
    <source>
        <dbReference type="ARBA" id="ARBA00023015"/>
    </source>
</evidence>
<evidence type="ECO:0000256" key="10">
    <source>
        <dbReference type="SAM" id="MobiDB-lite"/>
    </source>
</evidence>
<dbReference type="InterPro" id="IPR001965">
    <property type="entry name" value="Znf_PHD"/>
</dbReference>
<evidence type="ECO:0000256" key="3">
    <source>
        <dbReference type="ARBA" id="ARBA00022737"/>
    </source>
</evidence>
<dbReference type="InterPro" id="IPR019787">
    <property type="entry name" value="Znf_PHD-finger"/>
</dbReference>
<dbReference type="EMBL" id="JAANQT010001261">
    <property type="protein sequence ID" value="KAG1305875.1"/>
    <property type="molecule type" value="Genomic_DNA"/>
</dbReference>
<keyword evidence="3" id="KW-0677">Repeat</keyword>
<evidence type="ECO:0000256" key="9">
    <source>
        <dbReference type="PROSITE-ProRule" id="PRU00175"/>
    </source>
</evidence>
<feature type="domain" description="PHD-type" evidence="11">
    <location>
        <begin position="566"/>
        <end position="616"/>
    </location>
</feature>
<dbReference type="InterPro" id="IPR013933">
    <property type="entry name" value="CRC_Rsc7/Swp82"/>
</dbReference>
<organism evidence="13 14">
    <name type="scientific">Rhizopus oryzae</name>
    <name type="common">Mucormycosis agent</name>
    <name type="synonym">Rhizopus arrhizus var. delemar</name>
    <dbReference type="NCBI Taxonomy" id="64495"/>
    <lineage>
        <taxon>Eukaryota</taxon>
        <taxon>Fungi</taxon>
        <taxon>Fungi incertae sedis</taxon>
        <taxon>Mucoromycota</taxon>
        <taxon>Mucoromycotina</taxon>
        <taxon>Mucoromycetes</taxon>
        <taxon>Mucorales</taxon>
        <taxon>Mucorineae</taxon>
        <taxon>Rhizopodaceae</taxon>
        <taxon>Rhizopus</taxon>
    </lineage>
</organism>
<feature type="domain" description="RING-type" evidence="12">
    <location>
        <begin position="664"/>
        <end position="723"/>
    </location>
</feature>
<accession>A0A9P6X678</accession>
<comment type="caution">
    <text evidence="13">The sequence shown here is derived from an EMBL/GenBank/DDBJ whole genome shotgun (WGS) entry which is preliminary data.</text>
</comment>
<feature type="compositionally biased region" description="Acidic residues" evidence="10">
    <location>
        <begin position="51"/>
        <end position="62"/>
    </location>
</feature>
<dbReference type="PANTHER" id="PTHR45888">
    <property type="entry name" value="HL01030P-RELATED"/>
    <property type="match status" value="1"/>
</dbReference>
<dbReference type="GO" id="GO:0008270">
    <property type="term" value="F:zinc ion binding"/>
    <property type="evidence" value="ECO:0007669"/>
    <property type="project" value="UniProtKB-KW"/>
</dbReference>
<proteinExistence type="predicted"/>
<reference evidence="13" key="1">
    <citation type="journal article" date="2020" name="Microb. Genom.">
        <title>Genetic diversity of clinical and environmental Mucorales isolates obtained from an investigation of mucormycosis cases among solid organ transplant recipients.</title>
        <authorList>
            <person name="Nguyen M.H."/>
            <person name="Kaul D."/>
            <person name="Muto C."/>
            <person name="Cheng S.J."/>
            <person name="Richter R.A."/>
            <person name="Bruno V.M."/>
            <person name="Liu G."/>
            <person name="Beyhan S."/>
            <person name="Sundermann A.J."/>
            <person name="Mounaud S."/>
            <person name="Pasculle A.W."/>
            <person name="Nierman W.C."/>
            <person name="Driscoll E."/>
            <person name="Cumbie R."/>
            <person name="Clancy C.J."/>
            <person name="Dupont C.L."/>
        </authorList>
    </citation>
    <scope>NUCLEOTIDE SEQUENCE</scope>
    <source>
        <strain evidence="13">GL11</strain>
    </source>
</reference>
<name>A0A9P6X678_RHIOR</name>
<dbReference type="Proteomes" id="UP000716291">
    <property type="component" value="Unassembled WGS sequence"/>
</dbReference>
<evidence type="ECO:0000256" key="5">
    <source>
        <dbReference type="ARBA" id="ARBA00022833"/>
    </source>
</evidence>
<dbReference type="InterPro" id="IPR013083">
    <property type="entry name" value="Znf_RING/FYVE/PHD"/>
</dbReference>
<dbReference type="InterPro" id="IPR001841">
    <property type="entry name" value="Znf_RING"/>
</dbReference>
<feature type="compositionally biased region" description="Pro residues" evidence="10">
    <location>
        <begin position="434"/>
        <end position="451"/>
    </location>
</feature>
<evidence type="ECO:0000259" key="11">
    <source>
        <dbReference type="PROSITE" id="PS50016"/>
    </source>
</evidence>
<comment type="subcellular location">
    <subcellularLocation>
        <location evidence="1">Nucleus</location>
    </subcellularLocation>
</comment>
<evidence type="ECO:0008006" key="15">
    <source>
        <dbReference type="Google" id="ProtNLM"/>
    </source>
</evidence>
<feature type="compositionally biased region" description="Basic residues" evidence="10">
    <location>
        <begin position="1"/>
        <end position="12"/>
    </location>
</feature>
<dbReference type="Pfam" id="PF08624">
    <property type="entry name" value="CRC_subunit"/>
    <property type="match status" value="1"/>
</dbReference>
<dbReference type="PROSITE" id="PS50089">
    <property type="entry name" value="ZF_RING_2"/>
    <property type="match status" value="1"/>
</dbReference>
<feature type="compositionally biased region" description="Polar residues" evidence="10">
    <location>
        <begin position="404"/>
        <end position="418"/>
    </location>
</feature>
<evidence type="ECO:0000256" key="4">
    <source>
        <dbReference type="ARBA" id="ARBA00022771"/>
    </source>
</evidence>
<keyword evidence="6" id="KW-0805">Transcription regulation</keyword>
<keyword evidence="7" id="KW-0804">Transcription</keyword>
<keyword evidence="4 9" id="KW-0863">Zinc-finger</keyword>
<keyword evidence="14" id="KW-1185">Reference proteome</keyword>
<keyword evidence="5" id="KW-0862">Zinc</keyword>
<dbReference type="InterPro" id="IPR011011">
    <property type="entry name" value="Znf_FYVE_PHD"/>
</dbReference>
<evidence type="ECO:0000313" key="14">
    <source>
        <dbReference type="Proteomes" id="UP000716291"/>
    </source>
</evidence>
<sequence>MSPKEIRRKRGRPPASSPPASPRRHSSRNSTERTDYDGKRRREKSPIRLEEENEEEFSETDEVGEKKVDKNGRLLGGRGYIIPTFKLPDYGEQEFMLTMDLVKLFGYADRYKLFRKNPLLKRIRLNEEERNMLINKGILSTWFSRDIVVVTARSAFKQFGSKIISNGRRVTDDYFENKQNDVEEEGHQEDMIIDSKQSEKYYFNEAALDNQNWIYFAALSTREFNAQLHERRAAKSSFYDIHSDVNQVPLAYQPQSCQFEFLKDKDDQQEPTVEYESLSNDDLPTFRGVGQEILDNDPESVLKALPEHERQKASEILQKRTKVEPENEKEDVNYPIALIEGQYQYAFPVHQARFNYPIPKIPEPSIIFDTAQSLSAQQYYLGVVYQTVNQFADPRRQPPPSVRLASSGSFVPQSQQQMMPLVPPAPTVNVQQQPPQPPQPPPQQISPPQPPSVCGFKVSLSQVCGRPVNHPGQLCQLHMDIPKSMSDHAKAPPPQVASYVDKCTDCHQVNASDALYTSTKQERITDEGVLVKCSRCTRKYHPVCANLTTPKQVVGAESYPWLCPECKVCFVCRTAGDESTLMICDGCDRGWHTGCCTPKVDHIPEGEWLCQLCAKCHGCNERGMKDESQYTHVAAPKSDKCKYPAYLATYCDKCVVDFKEDRFCPVCLKTYSDEENDEEDNEMVACDTCDHWVHTRCDESLTPERYQMLCDDESAKYSCPMCEDRIKSTVDTEAAKLTLKGLKPPGGVCIGLLGGKVKTRGVVYYKDIKVGIPEIGGSGMSELAS</sequence>
<dbReference type="SUPFAM" id="SSF57903">
    <property type="entry name" value="FYVE/PHD zinc finger"/>
    <property type="match status" value="3"/>
</dbReference>
<dbReference type="SMART" id="SM00249">
    <property type="entry name" value="PHD"/>
    <property type="match status" value="3"/>
</dbReference>
<feature type="domain" description="PHD-type" evidence="11">
    <location>
        <begin position="500"/>
        <end position="569"/>
    </location>
</feature>
<gene>
    <name evidence="13" type="ORF">G6F64_008035</name>
</gene>
<keyword evidence="2" id="KW-0479">Metal-binding</keyword>
<evidence type="ECO:0000256" key="7">
    <source>
        <dbReference type="ARBA" id="ARBA00023163"/>
    </source>
</evidence>
<feature type="region of interest" description="Disordered" evidence="10">
    <location>
        <begin position="392"/>
        <end position="451"/>
    </location>
</feature>
<dbReference type="SMART" id="SM00184">
    <property type="entry name" value="RING"/>
    <property type="match status" value="3"/>
</dbReference>
<feature type="compositionally biased region" description="Basic and acidic residues" evidence="10">
    <location>
        <begin position="30"/>
        <end position="50"/>
    </location>
</feature>
<evidence type="ECO:0000313" key="13">
    <source>
        <dbReference type="EMBL" id="KAG1305875.1"/>
    </source>
</evidence>
<feature type="region of interest" description="Disordered" evidence="10">
    <location>
        <begin position="1"/>
        <end position="64"/>
    </location>
</feature>
<evidence type="ECO:0000259" key="12">
    <source>
        <dbReference type="PROSITE" id="PS50089"/>
    </source>
</evidence>
<evidence type="ECO:0000256" key="2">
    <source>
        <dbReference type="ARBA" id="ARBA00022723"/>
    </source>
</evidence>